<evidence type="ECO:0000313" key="4">
    <source>
        <dbReference type="Proteomes" id="UP000737113"/>
    </source>
</evidence>
<sequence length="488" mass="52853">MTFHDLVLLPSQEAMVQRLHHIASYSEQLLVLSGARGAGKTTLVTALATEFDDYNAALITCPMHADSAEIRRKILVQLISSPLFDDEVPLADTLLRVTASLGKPLHIIIDDAHLLPMTLWAECIILSQLKCAGKAIALTLTVAPAFLDELMAQLPEPQRKLLLPVGVEPLGPIEREALYRSLLIRSGQTPFAPRDIIRAQLERQSGTPGEVVTLLELALNDSPSPQARWRGWHLTGLLAVLLALTAGLYWFIGGEPRPADGVAPSQAGYPELRRYGQAILAPQGDAAAARPSPLALAGGGLFSAAVDVDANANTGDTDTGDTQVIEAQAAAPEAAAHADREAAPVSSRAQENTAEVQTAEPALAAVTVEAAAIARQQRPIELIKAQRSRTQGQPKARKGYTLQLASMTKRESLTPVIHRLAAEKEIYLGKYRKRWIIFMGSFDDMAAANLAAQRLVQRYRFEAPWPRPWADLGEYEVQQVATDGEIPQ</sequence>
<dbReference type="PANTHER" id="PTHR35894">
    <property type="entry name" value="GENERAL SECRETION PATHWAY PROTEIN A-RELATED"/>
    <property type="match status" value="1"/>
</dbReference>
<dbReference type="InterPro" id="IPR036680">
    <property type="entry name" value="SPOR-like_sf"/>
</dbReference>
<dbReference type="AlphaFoldDB" id="A0A972JMG5"/>
<accession>A0A972JMG5</accession>
<organism evidence="3 4">
    <name type="scientific">Shewanella salipaludis</name>
    <dbReference type="NCBI Taxonomy" id="2723052"/>
    <lineage>
        <taxon>Bacteria</taxon>
        <taxon>Pseudomonadati</taxon>
        <taxon>Pseudomonadota</taxon>
        <taxon>Gammaproteobacteria</taxon>
        <taxon>Alteromonadales</taxon>
        <taxon>Shewanellaceae</taxon>
        <taxon>Shewanella</taxon>
    </lineage>
</organism>
<dbReference type="RefSeq" id="WP_169563778.1">
    <property type="nucleotide sequence ID" value="NZ_JAAXYH010000004.1"/>
</dbReference>
<feature type="region of interest" description="Disordered" evidence="1">
    <location>
        <begin position="329"/>
        <end position="356"/>
    </location>
</feature>
<dbReference type="SUPFAM" id="SSF52540">
    <property type="entry name" value="P-loop containing nucleoside triphosphate hydrolases"/>
    <property type="match status" value="1"/>
</dbReference>
<dbReference type="InterPro" id="IPR049945">
    <property type="entry name" value="AAA_22"/>
</dbReference>
<dbReference type="Gene3D" id="3.30.70.1070">
    <property type="entry name" value="Sporulation related repeat"/>
    <property type="match status" value="1"/>
</dbReference>
<protein>
    <submittedName>
        <fullName evidence="3">AAA family ATPase</fullName>
    </submittedName>
</protein>
<keyword evidence="4" id="KW-1185">Reference proteome</keyword>
<evidence type="ECO:0000259" key="2">
    <source>
        <dbReference type="Pfam" id="PF13401"/>
    </source>
</evidence>
<proteinExistence type="predicted"/>
<gene>
    <name evidence="3" type="ORF">HC757_07880</name>
</gene>
<dbReference type="InterPro" id="IPR027417">
    <property type="entry name" value="P-loop_NTPase"/>
</dbReference>
<dbReference type="GO" id="GO:0042834">
    <property type="term" value="F:peptidoglycan binding"/>
    <property type="evidence" value="ECO:0007669"/>
    <property type="project" value="InterPro"/>
</dbReference>
<feature type="domain" description="ORC1/DEAH AAA+ ATPase" evidence="2">
    <location>
        <begin position="26"/>
        <end position="149"/>
    </location>
</feature>
<reference evidence="3" key="1">
    <citation type="submission" date="2020-04" db="EMBL/GenBank/DDBJ databases">
        <title>Description of Shewanella salipaludis sp. nov., isolated from a salt marsh.</title>
        <authorList>
            <person name="Park S."/>
            <person name="Yoon J.-H."/>
        </authorList>
    </citation>
    <scope>NUCLEOTIDE SEQUENCE</scope>
    <source>
        <strain evidence="3">SHSM-M6</strain>
    </source>
</reference>
<dbReference type="InterPro" id="IPR052026">
    <property type="entry name" value="ExeA_AAA_ATPase_DNA-bind"/>
</dbReference>
<dbReference type="EMBL" id="JAAXYH010000004">
    <property type="protein sequence ID" value="NMH65091.1"/>
    <property type="molecule type" value="Genomic_DNA"/>
</dbReference>
<dbReference type="PANTHER" id="PTHR35894:SF5">
    <property type="entry name" value="MU-LIKE PROPHAGE FLUMU DNA TRANSPOSITION PROTEIN B"/>
    <property type="match status" value="1"/>
</dbReference>
<comment type="caution">
    <text evidence="3">The sequence shown here is derived from an EMBL/GenBank/DDBJ whole genome shotgun (WGS) entry which is preliminary data.</text>
</comment>
<evidence type="ECO:0000313" key="3">
    <source>
        <dbReference type="EMBL" id="NMH65091.1"/>
    </source>
</evidence>
<dbReference type="Gene3D" id="3.40.50.300">
    <property type="entry name" value="P-loop containing nucleotide triphosphate hydrolases"/>
    <property type="match status" value="1"/>
</dbReference>
<evidence type="ECO:0000256" key="1">
    <source>
        <dbReference type="SAM" id="MobiDB-lite"/>
    </source>
</evidence>
<name>A0A972JMG5_9GAMM</name>
<dbReference type="Proteomes" id="UP000737113">
    <property type="component" value="Unassembled WGS sequence"/>
</dbReference>
<dbReference type="Pfam" id="PF13401">
    <property type="entry name" value="AAA_22"/>
    <property type="match status" value="1"/>
</dbReference>
<feature type="compositionally biased region" description="Polar residues" evidence="1">
    <location>
        <begin position="347"/>
        <end position="356"/>
    </location>
</feature>
<dbReference type="GO" id="GO:0016887">
    <property type="term" value="F:ATP hydrolysis activity"/>
    <property type="evidence" value="ECO:0007669"/>
    <property type="project" value="InterPro"/>
</dbReference>